<dbReference type="PANTHER" id="PTHR47843">
    <property type="entry name" value="BTB DOMAIN-CONTAINING PROTEIN-RELATED"/>
    <property type="match status" value="1"/>
</dbReference>
<dbReference type="Pfam" id="PF00651">
    <property type="entry name" value="BTB"/>
    <property type="match status" value="1"/>
</dbReference>
<proteinExistence type="predicted"/>
<dbReference type="OrthoDB" id="194443at2759"/>
<dbReference type="SUPFAM" id="SSF54695">
    <property type="entry name" value="POZ domain"/>
    <property type="match status" value="1"/>
</dbReference>
<keyword evidence="3" id="KW-1185">Reference proteome</keyword>
<evidence type="ECO:0000313" key="2">
    <source>
        <dbReference type="EMBL" id="KAF2098500.1"/>
    </source>
</evidence>
<feature type="domain" description="BTB" evidence="1">
    <location>
        <begin position="22"/>
        <end position="91"/>
    </location>
</feature>
<name>A0A9P4M638_9PEZI</name>
<dbReference type="SMART" id="SM00225">
    <property type="entry name" value="BTB"/>
    <property type="match status" value="1"/>
</dbReference>
<dbReference type="PROSITE" id="PS50097">
    <property type="entry name" value="BTB"/>
    <property type="match status" value="1"/>
</dbReference>
<dbReference type="EMBL" id="ML978126">
    <property type="protein sequence ID" value="KAF2098500.1"/>
    <property type="molecule type" value="Genomic_DNA"/>
</dbReference>
<accession>A0A9P4M638</accession>
<dbReference type="PANTHER" id="PTHR47843:SF2">
    <property type="entry name" value="BTB DOMAIN-CONTAINING PROTEIN"/>
    <property type="match status" value="1"/>
</dbReference>
<dbReference type="Proteomes" id="UP000799772">
    <property type="component" value="Unassembled WGS sequence"/>
</dbReference>
<sequence length="299" mass="34486">MVPTKKGEGSHPRPSITLLFSTMVTITVGSEKKAFVVHKDLICHYSKYFKAAFGGNFKEAEEKKSNLPDVETETFEIFVAWLYKQKLDIEAWKEEKDIDGSLENACNCADTDDMGEDPNFEFVGADGKPLSLMDDHSRAQTIKRLRAHPVDRFELRLVQLAILADKCDVPLLRNAVVDALHDNFRDNLWLPALCIIKSAFQELPRAQPFCKYIDSLVEGYLDSHQLSKSTELFKELVTETMGALFWQRMATTYRRAYTDCRPARLGFYPWTSKKMKTPYWSRSGFCERYHKHDKDERCS</sequence>
<evidence type="ECO:0000313" key="3">
    <source>
        <dbReference type="Proteomes" id="UP000799772"/>
    </source>
</evidence>
<dbReference type="AlphaFoldDB" id="A0A9P4M638"/>
<gene>
    <name evidence="2" type="ORF">NA57DRAFT_75742</name>
</gene>
<dbReference type="Gene3D" id="3.30.710.10">
    <property type="entry name" value="Potassium Channel Kv1.1, Chain A"/>
    <property type="match status" value="1"/>
</dbReference>
<protein>
    <recommendedName>
        <fullName evidence="1">BTB domain-containing protein</fullName>
    </recommendedName>
</protein>
<evidence type="ECO:0000259" key="1">
    <source>
        <dbReference type="PROSITE" id="PS50097"/>
    </source>
</evidence>
<dbReference type="InterPro" id="IPR000210">
    <property type="entry name" value="BTB/POZ_dom"/>
</dbReference>
<organism evidence="2 3">
    <name type="scientific">Rhizodiscina lignyota</name>
    <dbReference type="NCBI Taxonomy" id="1504668"/>
    <lineage>
        <taxon>Eukaryota</taxon>
        <taxon>Fungi</taxon>
        <taxon>Dikarya</taxon>
        <taxon>Ascomycota</taxon>
        <taxon>Pezizomycotina</taxon>
        <taxon>Dothideomycetes</taxon>
        <taxon>Pleosporomycetidae</taxon>
        <taxon>Aulographales</taxon>
        <taxon>Rhizodiscinaceae</taxon>
        <taxon>Rhizodiscina</taxon>
    </lineage>
</organism>
<dbReference type="InterPro" id="IPR011333">
    <property type="entry name" value="SKP1/BTB/POZ_sf"/>
</dbReference>
<comment type="caution">
    <text evidence="2">The sequence shown here is derived from an EMBL/GenBank/DDBJ whole genome shotgun (WGS) entry which is preliminary data.</text>
</comment>
<reference evidence="2" key="1">
    <citation type="journal article" date="2020" name="Stud. Mycol.">
        <title>101 Dothideomycetes genomes: a test case for predicting lifestyles and emergence of pathogens.</title>
        <authorList>
            <person name="Haridas S."/>
            <person name="Albert R."/>
            <person name="Binder M."/>
            <person name="Bloem J."/>
            <person name="Labutti K."/>
            <person name="Salamov A."/>
            <person name="Andreopoulos B."/>
            <person name="Baker S."/>
            <person name="Barry K."/>
            <person name="Bills G."/>
            <person name="Bluhm B."/>
            <person name="Cannon C."/>
            <person name="Castanera R."/>
            <person name="Culley D."/>
            <person name="Daum C."/>
            <person name="Ezra D."/>
            <person name="Gonzalez J."/>
            <person name="Henrissat B."/>
            <person name="Kuo A."/>
            <person name="Liang C."/>
            <person name="Lipzen A."/>
            <person name="Lutzoni F."/>
            <person name="Magnuson J."/>
            <person name="Mondo S."/>
            <person name="Nolan M."/>
            <person name="Ohm R."/>
            <person name="Pangilinan J."/>
            <person name="Park H.-J."/>
            <person name="Ramirez L."/>
            <person name="Alfaro M."/>
            <person name="Sun H."/>
            <person name="Tritt A."/>
            <person name="Yoshinaga Y."/>
            <person name="Zwiers L.-H."/>
            <person name="Turgeon B."/>
            <person name="Goodwin S."/>
            <person name="Spatafora J."/>
            <person name="Crous P."/>
            <person name="Grigoriev I."/>
        </authorList>
    </citation>
    <scope>NUCLEOTIDE SEQUENCE</scope>
    <source>
        <strain evidence="2">CBS 133067</strain>
    </source>
</reference>
<dbReference type="CDD" id="cd18186">
    <property type="entry name" value="BTB_POZ_ZBTB_KLHL-like"/>
    <property type="match status" value="1"/>
</dbReference>